<evidence type="ECO:0000256" key="1">
    <source>
        <dbReference type="ARBA" id="ARBA00022527"/>
    </source>
</evidence>
<dbReference type="InterPro" id="IPR017441">
    <property type="entry name" value="Protein_kinase_ATP_BS"/>
</dbReference>
<dbReference type="SUPFAM" id="SSF56112">
    <property type="entry name" value="Protein kinase-like (PK-like)"/>
    <property type="match status" value="1"/>
</dbReference>
<dbReference type="Gene3D" id="1.10.510.10">
    <property type="entry name" value="Transferase(Phosphotransferase) domain 1"/>
    <property type="match status" value="1"/>
</dbReference>
<evidence type="ECO:0000256" key="4">
    <source>
        <dbReference type="ARBA" id="ARBA00022777"/>
    </source>
</evidence>
<comment type="similarity">
    <text evidence="7">Belongs to the protein kinase superfamily.</text>
</comment>
<dbReference type="KEGG" id="tva:4770998"/>
<dbReference type="SMART" id="SM00220">
    <property type="entry name" value="S_TKc"/>
    <property type="match status" value="1"/>
</dbReference>
<dbReference type="SMR" id="A2E2X1"/>
<keyword evidence="3 6" id="KW-0547">Nucleotide-binding</keyword>
<gene>
    <name evidence="9" type="ORF">TVAG_077640</name>
</gene>
<dbReference type="FunCoup" id="A2E2X1">
    <property type="interactions" value="669"/>
</dbReference>
<reference evidence="9" key="2">
    <citation type="journal article" date="2007" name="Science">
        <title>Draft genome sequence of the sexually transmitted pathogen Trichomonas vaginalis.</title>
        <authorList>
            <person name="Carlton J.M."/>
            <person name="Hirt R.P."/>
            <person name="Silva J.C."/>
            <person name="Delcher A.L."/>
            <person name="Schatz M."/>
            <person name="Zhao Q."/>
            <person name="Wortman J.R."/>
            <person name="Bidwell S.L."/>
            <person name="Alsmark U.C.M."/>
            <person name="Besteiro S."/>
            <person name="Sicheritz-Ponten T."/>
            <person name="Noel C.J."/>
            <person name="Dacks J.B."/>
            <person name="Foster P.G."/>
            <person name="Simillion C."/>
            <person name="Van de Peer Y."/>
            <person name="Miranda-Saavedra D."/>
            <person name="Barton G.J."/>
            <person name="Westrop G.D."/>
            <person name="Mueller S."/>
            <person name="Dessi D."/>
            <person name="Fiori P.L."/>
            <person name="Ren Q."/>
            <person name="Paulsen I."/>
            <person name="Zhang H."/>
            <person name="Bastida-Corcuera F.D."/>
            <person name="Simoes-Barbosa A."/>
            <person name="Brown M.T."/>
            <person name="Hayes R.D."/>
            <person name="Mukherjee M."/>
            <person name="Okumura C.Y."/>
            <person name="Schneider R."/>
            <person name="Smith A.J."/>
            <person name="Vanacova S."/>
            <person name="Villalvazo M."/>
            <person name="Haas B.J."/>
            <person name="Pertea M."/>
            <person name="Feldblyum T.V."/>
            <person name="Utterback T.R."/>
            <person name="Shu C.L."/>
            <person name="Osoegawa K."/>
            <person name="de Jong P.J."/>
            <person name="Hrdy I."/>
            <person name="Horvathova L."/>
            <person name="Zubacova Z."/>
            <person name="Dolezal P."/>
            <person name="Malik S.B."/>
            <person name="Logsdon J.M. Jr."/>
            <person name="Henze K."/>
            <person name="Gupta A."/>
            <person name="Wang C.C."/>
            <person name="Dunne R.L."/>
            <person name="Upcroft J.A."/>
            <person name="Upcroft P."/>
            <person name="White O."/>
            <person name="Salzberg S.L."/>
            <person name="Tang P."/>
            <person name="Chiu C.-H."/>
            <person name="Lee Y.-S."/>
            <person name="Embley T.M."/>
            <person name="Coombs G.H."/>
            <person name="Mottram J.C."/>
            <person name="Tachezy J."/>
            <person name="Fraser-Liggett C.M."/>
            <person name="Johnson P.J."/>
        </authorList>
    </citation>
    <scope>NUCLEOTIDE SEQUENCE [LARGE SCALE GENOMIC DNA]</scope>
    <source>
        <strain evidence="9">G3</strain>
    </source>
</reference>
<dbReference type="OMA" id="MHANDIV"/>
<dbReference type="OrthoDB" id="193931at2759"/>
<dbReference type="VEuPathDB" id="TrichDB:TVAG_077640"/>
<dbReference type="PROSITE" id="PS00108">
    <property type="entry name" value="PROTEIN_KINASE_ST"/>
    <property type="match status" value="1"/>
</dbReference>
<dbReference type="GO" id="GO:0005524">
    <property type="term" value="F:ATP binding"/>
    <property type="evidence" value="ECO:0007669"/>
    <property type="project" value="UniProtKB-UniRule"/>
</dbReference>
<dbReference type="InParanoid" id="A2E2X1"/>
<dbReference type="EMBL" id="DS113292">
    <property type="protein sequence ID" value="EAY13026.1"/>
    <property type="molecule type" value="Genomic_DNA"/>
</dbReference>
<evidence type="ECO:0000313" key="9">
    <source>
        <dbReference type="EMBL" id="EAY13026.1"/>
    </source>
</evidence>
<dbReference type="PROSITE" id="PS00107">
    <property type="entry name" value="PROTEIN_KINASE_ATP"/>
    <property type="match status" value="1"/>
</dbReference>
<evidence type="ECO:0000259" key="8">
    <source>
        <dbReference type="PROSITE" id="PS50011"/>
    </source>
</evidence>
<proteinExistence type="inferred from homology"/>
<keyword evidence="4 9" id="KW-0418">Kinase</keyword>
<dbReference type="VEuPathDB" id="TrichDB:TVAGG3_0896020"/>
<dbReference type="STRING" id="5722.A2E2X1"/>
<reference evidence="9" key="1">
    <citation type="submission" date="2006-10" db="EMBL/GenBank/DDBJ databases">
        <authorList>
            <person name="Amadeo P."/>
            <person name="Zhao Q."/>
            <person name="Wortman J."/>
            <person name="Fraser-Liggett C."/>
            <person name="Carlton J."/>
        </authorList>
    </citation>
    <scope>NUCLEOTIDE SEQUENCE</scope>
    <source>
        <strain evidence="9">G3</strain>
    </source>
</reference>
<feature type="domain" description="Protein kinase" evidence="8">
    <location>
        <begin position="11"/>
        <end position="263"/>
    </location>
</feature>
<name>A2E2X1_TRIV3</name>
<dbReference type="FunFam" id="3.30.200.20:FF:000042">
    <property type="entry name" value="Aurora kinase A"/>
    <property type="match status" value="1"/>
</dbReference>
<dbReference type="AlphaFoldDB" id="A2E2X1"/>
<evidence type="ECO:0000256" key="5">
    <source>
        <dbReference type="ARBA" id="ARBA00022840"/>
    </source>
</evidence>
<keyword evidence="10" id="KW-1185">Reference proteome</keyword>
<evidence type="ECO:0000256" key="2">
    <source>
        <dbReference type="ARBA" id="ARBA00022679"/>
    </source>
</evidence>
<dbReference type="RefSeq" id="XP_001325249.1">
    <property type="nucleotide sequence ID" value="XM_001325214.1"/>
</dbReference>
<dbReference type="Proteomes" id="UP000001542">
    <property type="component" value="Unassembled WGS sequence"/>
</dbReference>
<accession>A2E2X1</accession>
<keyword evidence="2" id="KW-0808">Transferase</keyword>
<dbReference type="InterPro" id="IPR011009">
    <property type="entry name" value="Kinase-like_dom_sf"/>
</dbReference>
<organism evidence="9 10">
    <name type="scientific">Trichomonas vaginalis (strain ATCC PRA-98 / G3)</name>
    <dbReference type="NCBI Taxonomy" id="412133"/>
    <lineage>
        <taxon>Eukaryota</taxon>
        <taxon>Metamonada</taxon>
        <taxon>Parabasalia</taxon>
        <taxon>Trichomonadida</taxon>
        <taxon>Trichomonadidae</taxon>
        <taxon>Trichomonas</taxon>
    </lineage>
</organism>
<keyword evidence="5 6" id="KW-0067">ATP-binding</keyword>
<evidence type="ECO:0000256" key="7">
    <source>
        <dbReference type="RuleBase" id="RU000304"/>
    </source>
</evidence>
<evidence type="ECO:0000256" key="6">
    <source>
        <dbReference type="PROSITE-ProRule" id="PRU10141"/>
    </source>
</evidence>
<dbReference type="Pfam" id="PF00069">
    <property type="entry name" value="Pkinase"/>
    <property type="match status" value="1"/>
</dbReference>
<dbReference type="PROSITE" id="PS50011">
    <property type="entry name" value="PROTEIN_KINASE_DOM"/>
    <property type="match status" value="1"/>
</dbReference>
<protein>
    <submittedName>
        <fullName evidence="9">CAMK family protein kinase</fullName>
    </submittedName>
</protein>
<dbReference type="FunFam" id="1.10.510.10:FF:000271">
    <property type="entry name" value="Non-specific serine/threonine protein kinase"/>
    <property type="match status" value="1"/>
</dbReference>
<dbReference type="GO" id="GO:0004674">
    <property type="term" value="F:protein serine/threonine kinase activity"/>
    <property type="evidence" value="ECO:0000318"/>
    <property type="project" value="GO_Central"/>
</dbReference>
<dbReference type="eggNOG" id="KOG0586">
    <property type="taxonomic scope" value="Eukaryota"/>
</dbReference>
<evidence type="ECO:0000313" key="10">
    <source>
        <dbReference type="Proteomes" id="UP000001542"/>
    </source>
</evidence>
<evidence type="ECO:0000256" key="3">
    <source>
        <dbReference type="ARBA" id="ARBA00022741"/>
    </source>
</evidence>
<dbReference type="PANTHER" id="PTHR24346">
    <property type="entry name" value="MAP/MICROTUBULE AFFINITY-REGULATING KINASE"/>
    <property type="match status" value="1"/>
</dbReference>
<dbReference type="PANTHER" id="PTHR24346:SF82">
    <property type="entry name" value="KP78A-RELATED"/>
    <property type="match status" value="1"/>
</dbReference>
<dbReference type="InterPro" id="IPR000719">
    <property type="entry name" value="Prot_kinase_dom"/>
</dbReference>
<sequence>MSKIPHKIGPYILRGVIGEGAFSHVVLAFHETQKTYYACKIVPKARLSSSSLEERFEEEIRINQQLHHPGVVGLIDIIKDETNYYVVMEFCPNGELFQFIVDRGRLSEAEAKPKIKMILDTVRYLHSLGISHRDLKPENILLDQYGNPKVSDFGLSRFVGPDNLVSTPCGSPCYASPECISGQNYNGLTSDVWSCGVVLFAMVTGQLPWTKRNQSQLFEQIRNGDYTIPNFLSVQCASLISGLMTVDSEERLTVEQALHHQWLIQTPNLESASFVAPCISMKRIDDFFDKSVSSLRLPATMQRKISCDAFSFESTLRQIGVNEPEVKVRKKVRKVLCRRSVKIEERPDIEQEVHQEKRIKKIKKRITKYKPQEVIEA</sequence>
<dbReference type="CDD" id="cd14003">
    <property type="entry name" value="STKc_AMPK-like"/>
    <property type="match status" value="1"/>
</dbReference>
<feature type="binding site" evidence="6">
    <location>
        <position position="40"/>
    </location>
    <ligand>
        <name>ATP</name>
        <dbReference type="ChEBI" id="CHEBI:30616"/>
    </ligand>
</feature>
<dbReference type="InterPro" id="IPR008271">
    <property type="entry name" value="Ser/Thr_kinase_AS"/>
</dbReference>
<keyword evidence="1 7" id="KW-0723">Serine/threonine-protein kinase</keyword>